<organism evidence="2 3">
    <name type="scientific">Sinanodonta woodiana</name>
    <name type="common">Chinese pond mussel</name>
    <name type="synonym">Anodonta woodiana</name>
    <dbReference type="NCBI Taxonomy" id="1069815"/>
    <lineage>
        <taxon>Eukaryota</taxon>
        <taxon>Metazoa</taxon>
        <taxon>Spiralia</taxon>
        <taxon>Lophotrochozoa</taxon>
        <taxon>Mollusca</taxon>
        <taxon>Bivalvia</taxon>
        <taxon>Autobranchia</taxon>
        <taxon>Heteroconchia</taxon>
        <taxon>Palaeoheterodonta</taxon>
        <taxon>Unionida</taxon>
        <taxon>Unionoidea</taxon>
        <taxon>Unionidae</taxon>
        <taxon>Unioninae</taxon>
        <taxon>Sinanodonta</taxon>
    </lineage>
</organism>
<sequence length="546" mass="61918">MAPKYATNRIPGPSEYTSSYVTELRTNSAPLYPRMRTAIMKMPIDPKFSRQNDTNITFGSDAEGLISEQQRMYGRSVPAFTKKNNLEDTGETASDTNTRMKNMDKVSHVFRSGDYNDKVGNNVDTTVINDFGPRTIPPGEAALAKSREQDRLRAQGLPISQAEEKNEYANANQLQKYARIAIVPTIFKTADDERSYQTSAHFQFGSDNDKKTTIHAKDFALSSMAARHPPIANNIPDAGKLFQNDPNRQEFGKPTASMDFLYHRALPYRNEAGQTLMEINLQRRDTDNVVFSYDPTRDLQDRQVSTNHSDFTGPPKDFRSMAPAKRPKAVYKYLETDEALPYPGLQKDNSEAKHNYSGFLMDGANAVDRRKWKNSQTKGRFHEGQGTHFTVGYSPWDFSSETMMKFRGESTNDQAIPYAGKNENVHPTKMSYLSHSANTQDLQAADPFIANTRESLHARMNYEPPEFEQSNTTSVTKADFKPLETRKITQYQARVMDKYVKVIQKDIAPTHFFHTDNSGTNQFLTTAMDHYIPPESMTGRKFLSAR</sequence>
<evidence type="ECO:0000313" key="3">
    <source>
        <dbReference type="Proteomes" id="UP001634394"/>
    </source>
</evidence>
<gene>
    <name evidence="2" type="ORF">ACJMK2_036741</name>
</gene>
<dbReference type="EMBL" id="JBJQND010000006">
    <property type="protein sequence ID" value="KAL3873646.1"/>
    <property type="molecule type" value="Genomic_DNA"/>
</dbReference>
<keyword evidence="3" id="KW-1185">Reference proteome</keyword>
<dbReference type="Proteomes" id="UP001634394">
    <property type="component" value="Unassembled WGS sequence"/>
</dbReference>
<feature type="region of interest" description="Disordered" evidence="1">
    <location>
        <begin position="302"/>
        <end position="321"/>
    </location>
</feature>
<accession>A0ABD3WJD6</accession>
<evidence type="ECO:0000256" key="1">
    <source>
        <dbReference type="SAM" id="MobiDB-lite"/>
    </source>
</evidence>
<reference evidence="2 3" key="1">
    <citation type="submission" date="2024-11" db="EMBL/GenBank/DDBJ databases">
        <title>Chromosome-level genome assembly of the freshwater bivalve Anodonta woodiana.</title>
        <authorList>
            <person name="Chen X."/>
        </authorList>
    </citation>
    <scope>NUCLEOTIDE SEQUENCE [LARGE SCALE GENOMIC DNA]</scope>
    <source>
        <strain evidence="2">MN2024</strain>
        <tissue evidence="2">Gills</tissue>
    </source>
</reference>
<proteinExistence type="predicted"/>
<dbReference type="AlphaFoldDB" id="A0ABD3WJD6"/>
<protein>
    <submittedName>
        <fullName evidence="2">Uncharacterized protein</fullName>
    </submittedName>
</protein>
<comment type="caution">
    <text evidence="2">The sequence shown here is derived from an EMBL/GenBank/DDBJ whole genome shotgun (WGS) entry which is preliminary data.</text>
</comment>
<evidence type="ECO:0000313" key="2">
    <source>
        <dbReference type="EMBL" id="KAL3873646.1"/>
    </source>
</evidence>
<name>A0ABD3WJD6_SINWO</name>